<dbReference type="KEGG" id="fli:Fleli_0554"/>
<evidence type="ECO:0000256" key="2">
    <source>
        <dbReference type="ARBA" id="ARBA00022723"/>
    </source>
</evidence>
<dbReference type="GO" id="GO:0004419">
    <property type="term" value="F:hydroxymethylglutaryl-CoA lyase activity"/>
    <property type="evidence" value="ECO:0007669"/>
    <property type="project" value="TreeGrafter"/>
</dbReference>
<name>I4AGD6_BERLS</name>
<dbReference type="PROSITE" id="PS50991">
    <property type="entry name" value="PYR_CT"/>
    <property type="match status" value="1"/>
</dbReference>
<gene>
    <name evidence="5" type="ordered locus">Fleli_0554</name>
</gene>
<organism evidence="5 6">
    <name type="scientific">Bernardetia litoralis (strain ATCC 23117 / DSM 6794 / NBRC 15988 / NCIMB 1366 / Fx l1 / Sio-4)</name>
    <name type="common">Flexibacter litoralis</name>
    <dbReference type="NCBI Taxonomy" id="880071"/>
    <lineage>
        <taxon>Bacteria</taxon>
        <taxon>Pseudomonadati</taxon>
        <taxon>Bacteroidota</taxon>
        <taxon>Cytophagia</taxon>
        <taxon>Cytophagales</taxon>
        <taxon>Bernardetiaceae</taxon>
        <taxon>Bernardetia</taxon>
    </lineage>
</organism>
<keyword evidence="3" id="KW-0456">Lyase</keyword>
<dbReference type="GO" id="GO:0006552">
    <property type="term" value="P:L-leucine catabolic process"/>
    <property type="evidence" value="ECO:0007669"/>
    <property type="project" value="TreeGrafter"/>
</dbReference>
<dbReference type="InterPro" id="IPR013785">
    <property type="entry name" value="Aldolase_TIM"/>
</dbReference>
<dbReference type="Pfam" id="PF00682">
    <property type="entry name" value="HMGL-like"/>
    <property type="match status" value="1"/>
</dbReference>
<comment type="similarity">
    <text evidence="1">Belongs to the HMG-CoA lyase family.</text>
</comment>
<dbReference type="InterPro" id="IPR043594">
    <property type="entry name" value="HMGL"/>
</dbReference>
<evidence type="ECO:0000313" key="5">
    <source>
        <dbReference type="EMBL" id="AFM03021.1"/>
    </source>
</evidence>
<reference evidence="6" key="1">
    <citation type="submission" date="2012-06" db="EMBL/GenBank/DDBJ databases">
        <title>The complete genome of Flexibacter litoralis DSM 6794.</title>
        <authorList>
            <person name="Lucas S."/>
            <person name="Copeland A."/>
            <person name="Lapidus A."/>
            <person name="Glavina del Rio T."/>
            <person name="Dalin E."/>
            <person name="Tice H."/>
            <person name="Bruce D."/>
            <person name="Goodwin L."/>
            <person name="Pitluck S."/>
            <person name="Peters L."/>
            <person name="Ovchinnikova G."/>
            <person name="Lu M."/>
            <person name="Kyrpides N."/>
            <person name="Mavromatis K."/>
            <person name="Ivanova N."/>
            <person name="Brettin T."/>
            <person name="Detter J.C."/>
            <person name="Han C."/>
            <person name="Larimer F."/>
            <person name="Land M."/>
            <person name="Hauser L."/>
            <person name="Markowitz V."/>
            <person name="Cheng J.-F."/>
            <person name="Hugenholtz P."/>
            <person name="Woyke T."/>
            <person name="Wu D."/>
            <person name="Spring S."/>
            <person name="Lang E."/>
            <person name="Kopitz M."/>
            <person name="Brambilla E."/>
            <person name="Klenk H.-P."/>
            <person name="Eisen J.A."/>
        </authorList>
    </citation>
    <scope>NUCLEOTIDE SEQUENCE [LARGE SCALE GENOMIC DNA]</scope>
    <source>
        <strain evidence="6">ATCC 23117 / DSM 6794 / NBRC 15988 / NCIMB 1366 / Sio-4</strain>
    </source>
</reference>
<dbReference type="SUPFAM" id="SSF51569">
    <property type="entry name" value="Aldolase"/>
    <property type="match status" value="1"/>
</dbReference>
<dbReference type="RefSeq" id="WP_014796481.1">
    <property type="nucleotide sequence ID" value="NC_018018.1"/>
</dbReference>
<dbReference type="PANTHER" id="PTHR42738:SF7">
    <property type="entry name" value="HYDROXYMETHYLGLUTARYL-COA LYASE"/>
    <property type="match status" value="1"/>
</dbReference>
<dbReference type="Proteomes" id="UP000006054">
    <property type="component" value="Chromosome"/>
</dbReference>
<feature type="domain" description="Pyruvate carboxyltransferase" evidence="4">
    <location>
        <begin position="1"/>
        <end position="271"/>
    </location>
</feature>
<dbReference type="PANTHER" id="PTHR42738">
    <property type="entry name" value="HYDROXYMETHYLGLUTARYL-COA LYASE"/>
    <property type="match status" value="1"/>
</dbReference>
<dbReference type="HOGENOM" id="CLU_022138_3_2_10"/>
<accession>I4AGD6</accession>
<dbReference type="eggNOG" id="COG0119">
    <property type="taxonomic scope" value="Bacteria"/>
</dbReference>
<dbReference type="AlphaFoldDB" id="I4AGD6"/>
<dbReference type="InterPro" id="IPR000891">
    <property type="entry name" value="PYR_CT"/>
</dbReference>
<dbReference type="EMBL" id="CP003345">
    <property type="protein sequence ID" value="AFM03021.1"/>
    <property type="molecule type" value="Genomic_DNA"/>
</dbReference>
<dbReference type="PATRIC" id="fig|880071.3.peg.523"/>
<keyword evidence="2" id="KW-0479">Metal-binding</keyword>
<sequence>MLKIIECPRDAMQGLSHFIDTDIKINYLNSLLKVGFDTLDFGSFVSEKAIPQMKDTAEVLESLDLSDTTTKLLAVIAGYGGLKRAIEFDKIDYLGFPLSISETFQIRNTKKTVEEALNLVSEAQNLCLQRNKTLVVYLSMAFGNPYKEAYSPEIVGDFMRKLDKMEIKIVQLSDTIGSSTKENIIPLFKSLTKEFSHIEIGAHFHSPLRTANEKIEAAYQAGCRRFDGAMLGFGGCPMAKDELTGNIPTESILAFAKMNDIQTGLDMIKFNESLNQAKKVFV</sequence>
<evidence type="ECO:0000256" key="3">
    <source>
        <dbReference type="ARBA" id="ARBA00023239"/>
    </source>
</evidence>
<dbReference type="GO" id="GO:0046872">
    <property type="term" value="F:metal ion binding"/>
    <property type="evidence" value="ECO:0007669"/>
    <property type="project" value="UniProtKB-KW"/>
</dbReference>
<protein>
    <submittedName>
        <fullName evidence="5">Isopropylmalate/homocitrate/citramalate synthase</fullName>
    </submittedName>
</protein>
<evidence type="ECO:0000259" key="4">
    <source>
        <dbReference type="PROSITE" id="PS50991"/>
    </source>
</evidence>
<dbReference type="OrthoDB" id="9784013at2"/>
<dbReference type="Gene3D" id="3.20.20.70">
    <property type="entry name" value="Aldolase class I"/>
    <property type="match status" value="1"/>
</dbReference>
<evidence type="ECO:0000256" key="1">
    <source>
        <dbReference type="ARBA" id="ARBA00009405"/>
    </source>
</evidence>
<dbReference type="GO" id="GO:0046951">
    <property type="term" value="P:ketone body biosynthetic process"/>
    <property type="evidence" value="ECO:0007669"/>
    <property type="project" value="TreeGrafter"/>
</dbReference>
<keyword evidence="6" id="KW-1185">Reference proteome</keyword>
<evidence type="ECO:0000313" key="6">
    <source>
        <dbReference type="Proteomes" id="UP000006054"/>
    </source>
</evidence>
<dbReference type="STRING" id="880071.Fleli_0554"/>
<proteinExistence type="inferred from homology"/>